<dbReference type="GO" id="GO:0052621">
    <property type="term" value="F:diguanylate cyclase activity"/>
    <property type="evidence" value="ECO:0007669"/>
    <property type="project" value="UniProtKB-EC"/>
</dbReference>
<feature type="transmembrane region" description="Helical" evidence="3">
    <location>
        <begin position="250"/>
        <end position="275"/>
    </location>
</feature>
<evidence type="ECO:0000313" key="5">
    <source>
        <dbReference type="EMBL" id="ASU24010.1"/>
    </source>
</evidence>
<dbReference type="InterPro" id="IPR029787">
    <property type="entry name" value="Nucleotide_cyclase"/>
</dbReference>
<organism evidence="5 6">
    <name type="scientific">Vibrio qinghaiensis</name>
    <dbReference type="NCBI Taxonomy" id="2025808"/>
    <lineage>
        <taxon>Bacteria</taxon>
        <taxon>Pseudomonadati</taxon>
        <taxon>Pseudomonadota</taxon>
        <taxon>Gammaproteobacteria</taxon>
        <taxon>Vibrionales</taxon>
        <taxon>Vibrionaceae</taxon>
        <taxon>Vibrio</taxon>
    </lineage>
</organism>
<dbReference type="GO" id="GO:0005886">
    <property type="term" value="C:plasma membrane"/>
    <property type="evidence" value="ECO:0007669"/>
    <property type="project" value="TreeGrafter"/>
</dbReference>
<dbReference type="CDD" id="cd01949">
    <property type="entry name" value="GGDEF"/>
    <property type="match status" value="1"/>
</dbReference>
<evidence type="ECO:0000256" key="3">
    <source>
        <dbReference type="SAM" id="Phobius"/>
    </source>
</evidence>
<dbReference type="KEGG" id="vqi:CCZ37_15705"/>
<feature type="transmembrane region" description="Helical" evidence="3">
    <location>
        <begin position="209"/>
        <end position="230"/>
    </location>
</feature>
<dbReference type="AlphaFoldDB" id="A0A223N2T2"/>
<accession>A0A223N2T2</accession>
<name>A0A223N2T2_9VIBR</name>
<feature type="transmembrane region" description="Helical" evidence="3">
    <location>
        <begin position="56"/>
        <end position="76"/>
    </location>
</feature>
<keyword evidence="6" id="KW-1185">Reference proteome</keyword>
<evidence type="ECO:0000313" key="6">
    <source>
        <dbReference type="Proteomes" id="UP000215148"/>
    </source>
</evidence>
<evidence type="ECO:0000256" key="2">
    <source>
        <dbReference type="ARBA" id="ARBA00034247"/>
    </source>
</evidence>
<feature type="transmembrane region" description="Helical" evidence="3">
    <location>
        <begin position="167"/>
        <end position="188"/>
    </location>
</feature>
<keyword evidence="3" id="KW-0472">Membrane</keyword>
<dbReference type="PANTHER" id="PTHR45138:SF9">
    <property type="entry name" value="DIGUANYLATE CYCLASE DGCM-RELATED"/>
    <property type="match status" value="1"/>
</dbReference>
<dbReference type="EC" id="2.7.7.65" evidence="1"/>
<dbReference type="Pfam" id="PF00990">
    <property type="entry name" value="GGDEF"/>
    <property type="match status" value="2"/>
</dbReference>
<dbReference type="PROSITE" id="PS50887">
    <property type="entry name" value="GGDEF"/>
    <property type="match status" value="1"/>
</dbReference>
<dbReference type="EMBL" id="CP022742">
    <property type="protein sequence ID" value="ASU24010.1"/>
    <property type="molecule type" value="Genomic_DNA"/>
</dbReference>
<dbReference type="Gene3D" id="3.30.70.270">
    <property type="match status" value="1"/>
</dbReference>
<sequence>MFKSSLSFSKSSKKLGNLLNKSMLWALLSILILNATKVIFVLLMPTSFVSSHWFRFLFPIGLLIAIMLGMENVILITSANIGFASNLPYILFTVAIALGQIFKQGRLAMISTAMMVAYAIIQWRLQIPLSAGTTLLELSLLSLLLPVLCLVPYVLGSSATVLSKTYGLYIAILLLLVLWAVVTLMYVSDGGFENFSQVFLVTIPKISKLPFLLVMYLLALIGVSAIFVLTRNQILDTSIYASILLSSFTFIFFHVSYISSTLFSLAGVLLILYLISAGHEMAFIDRLTCIPARHALDLDIKYLGKKYAIAMLDIDHFKQFNDRYGHDTGDDVLKLIASRLLLTQGNARVYRYGGEEFTILFKGKNAQQAAIYLDLLRKDIEQYQMVIRNAEDRPKDDKLGSKKREQKTPSNLVSITVSIGVADSYASEKPEAVLKIADQALYKAKQNGRNRVEV</sequence>
<dbReference type="SMART" id="SM00267">
    <property type="entry name" value="GGDEF"/>
    <property type="match status" value="1"/>
</dbReference>
<feature type="transmembrane region" description="Helical" evidence="3">
    <location>
        <begin position="107"/>
        <end position="123"/>
    </location>
</feature>
<dbReference type="GO" id="GO:0043709">
    <property type="term" value="P:cell adhesion involved in single-species biofilm formation"/>
    <property type="evidence" value="ECO:0007669"/>
    <property type="project" value="TreeGrafter"/>
</dbReference>
<proteinExistence type="predicted"/>
<dbReference type="InterPro" id="IPR050469">
    <property type="entry name" value="Diguanylate_Cyclase"/>
</dbReference>
<feature type="domain" description="GGDEF" evidence="4">
    <location>
        <begin position="305"/>
        <end position="454"/>
    </location>
</feature>
<dbReference type="InterPro" id="IPR000160">
    <property type="entry name" value="GGDEF_dom"/>
</dbReference>
<dbReference type="GO" id="GO:1902201">
    <property type="term" value="P:negative regulation of bacterial-type flagellum-dependent cell motility"/>
    <property type="evidence" value="ECO:0007669"/>
    <property type="project" value="TreeGrafter"/>
</dbReference>
<feature type="transmembrane region" description="Helical" evidence="3">
    <location>
        <begin position="135"/>
        <end position="155"/>
    </location>
</feature>
<feature type="transmembrane region" description="Helical" evidence="3">
    <location>
        <begin position="83"/>
        <end position="101"/>
    </location>
</feature>
<comment type="catalytic activity">
    <reaction evidence="2">
        <text>2 GTP = 3',3'-c-di-GMP + 2 diphosphate</text>
        <dbReference type="Rhea" id="RHEA:24898"/>
        <dbReference type="ChEBI" id="CHEBI:33019"/>
        <dbReference type="ChEBI" id="CHEBI:37565"/>
        <dbReference type="ChEBI" id="CHEBI:58805"/>
        <dbReference type="EC" id="2.7.7.65"/>
    </reaction>
</comment>
<protein>
    <recommendedName>
        <fullName evidence="1">diguanylate cyclase</fullName>
        <ecNumber evidence="1">2.7.7.65</ecNumber>
    </recommendedName>
</protein>
<evidence type="ECO:0000256" key="1">
    <source>
        <dbReference type="ARBA" id="ARBA00012528"/>
    </source>
</evidence>
<dbReference type="InterPro" id="IPR043128">
    <property type="entry name" value="Rev_trsase/Diguanyl_cyclase"/>
</dbReference>
<dbReference type="Proteomes" id="UP000215148">
    <property type="component" value="Chromosome 2"/>
</dbReference>
<dbReference type="SUPFAM" id="SSF55073">
    <property type="entry name" value="Nucleotide cyclase"/>
    <property type="match status" value="1"/>
</dbReference>
<dbReference type="NCBIfam" id="TIGR00254">
    <property type="entry name" value="GGDEF"/>
    <property type="match status" value="1"/>
</dbReference>
<reference evidence="5 6" key="1">
    <citation type="submission" date="2017-08" db="EMBL/GenBank/DDBJ databases">
        <title>The Vibrio qinghaiensis sp.-Q67 is a luminous bacteria isolated firstly from Qinghai lake, Qinghai province, China, which has been proved to be very sensitive to detect environmental and food pollutants. Therefore, complete genome analysis of V. qinghaiensis sp.-Q67 highlights the potential application of this strain on detection of hazards in the contaminated environments.</title>
        <authorList>
            <person name="Gong L."/>
        </authorList>
    </citation>
    <scope>NUCLEOTIDE SEQUENCE [LARGE SCALE GENOMIC DNA]</scope>
    <source>
        <strain evidence="5 6">Q67</strain>
    </source>
</reference>
<feature type="transmembrane region" description="Helical" evidence="3">
    <location>
        <begin position="23"/>
        <end position="44"/>
    </location>
</feature>
<gene>
    <name evidence="5" type="ORF">CCZ37_15705</name>
</gene>
<dbReference type="PANTHER" id="PTHR45138">
    <property type="entry name" value="REGULATORY COMPONENTS OF SENSORY TRANSDUCTION SYSTEM"/>
    <property type="match status" value="1"/>
</dbReference>
<keyword evidence="3" id="KW-1133">Transmembrane helix</keyword>
<evidence type="ECO:0000259" key="4">
    <source>
        <dbReference type="PROSITE" id="PS50887"/>
    </source>
</evidence>
<dbReference type="RefSeq" id="WP_094501448.1">
    <property type="nucleotide sequence ID" value="NZ_CAWNHI010000002.1"/>
</dbReference>
<keyword evidence="3" id="KW-0812">Transmembrane</keyword>